<reference evidence="1 2" key="1">
    <citation type="submission" date="2021-06" db="EMBL/GenBank/DDBJ databases">
        <title>Caerostris darwini draft genome.</title>
        <authorList>
            <person name="Kono N."/>
            <person name="Arakawa K."/>
        </authorList>
    </citation>
    <scope>NUCLEOTIDE SEQUENCE [LARGE SCALE GENOMIC DNA]</scope>
</reference>
<keyword evidence="2" id="KW-1185">Reference proteome</keyword>
<evidence type="ECO:0000313" key="1">
    <source>
        <dbReference type="EMBL" id="GIY65400.1"/>
    </source>
</evidence>
<name>A0AAV4V786_9ARAC</name>
<protein>
    <submittedName>
        <fullName evidence="1">Uncharacterized protein</fullName>
    </submittedName>
</protein>
<comment type="caution">
    <text evidence="1">The sequence shown here is derived from an EMBL/GenBank/DDBJ whole genome shotgun (WGS) entry which is preliminary data.</text>
</comment>
<accession>A0AAV4V786</accession>
<sequence>MAKVASTNGVTNARRVKADDSVVQGDPEVTLKPGYGRALELGQRVGQWFPPHKGDLESRLLNPLTRVRRTAASIRQAFFLVYFGNATTLFSQGTENTIISLLFKGNK</sequence>
<dbReference type="AlphaFoldDB" id="A0AAV4V786"/>
<evidence type="ECO:0000313" key="2">
    <source>
        <dbReference type="Proteomes" id="UP001054837"/>
    </source>
</evidence>
<gene>
    <name evidence="1" type="ORF">CDAR_108771</name>
</gene>
<organism evidence="1 2">
    <name type="scientific">Caerostris darwini</name>
    <dbReference type="NCBI Taxonomy" id="1538125"/>
    <lineage>
        <taxon>Eukaryota</taxon>
        <taxon>Metazoa</taxon>
        <taxon>Ecdysozoa</taxon>
        <taxon>Arthropoda</taxon>
        <taxon>Chelicerata</taxon>
        <taxon>Arachnida</taxon>
        <taxon>Araneae</taxon>
        <taxon>Araneomorphae</taxon>
        <taxon>Entelegynae</taxon>
        <taxon>Araneoidea</taxon>
        <taxon>Araneidae</taxon>
        <taxon>Caerostris</taxon>
    </lineage>
</organism>
<dbReference type="EMBL" id="BPLQ01012418">
    <property type="protein sequence ID" value="GIY65400.1"/>
    <property type="molecule type" value="Genomic_DNA"/>
</dbReference>
<dbReference type="Proteomes" id="UP001054837">
    <property type="component" value="Unassembled WGS sequence"/>
</dbReference>
<proteinExistence type="predicted"/>